<dbReference type="AlphaFoldDB" id="A0AAC9FTP8"/>
<dbReference type="PANTHER" id="PTHR37423:SF5">
    <property type="entry name" value="SOLUBLE LYTIC MUREIN TRANSGLYCOSYLASE"/>
    <property type="match status" value="1"/>
</dbReference>
<sequence length="132" mass="14424">MQVMPETAKRVAKKIGLPGFRPSQMSDIDTNVLLGTSYLSMILTDLDSSMTLATAGYNAGPGRPKRWRSTLTRPVEGAIFAETIPFNETRTYVKNVLSNATYYSALMTGRPQSLKDRLGKVGPEAVTPDDLP</sequence>
<dbReference type="Pfam" id="PF01464">
    <property type="entry name" value="SLT"/>
    <property type="match status" value="1"/>
</dbReference>
<dbReference type="InterPro" id="IPR023346">
    <property type="entry name" value="Lysozyme-like_dom_sf"/>
</dbReference>
<name>A0AAC9FTP8_9RALS</name>
<proteinExistence type="inferred from homology"/>
<dbReference type="Gene3D" id="1.10.530.10">
    <property type="match status" value="1"/>
</dbReference>
<dbReference type="KEGG" id="rin:ACS15_3803"/>
<evidence type="ECO:0000256" key="1">
    <source>
        <dbReference type="ARBA" id="ARBA00007734"/>
    </source>
</evidence>
<organism evidence="3 4">
    <name type="scientific">Ralstonia insidiosa</name>
    <dbReference type="NCBI Taxonomy" id="190721"/>
    <lineage>
        <taxon>Bacteria</taxon>
        <taxon>Pseudomonadati</taxon>
        <taxon>Pseudomonadota</taxon>
        <taxon>Betaproteobacteria</taxon>
        <taxon>Burkholderiales</taxon>
        <taxon>Burkholderiaceae</taxon>
        <taxon>Ralstonia</taxon>
    </lineage>
</organism>
<reference evidence="3 4" key="1">
    <citation type="submission" date="2015-09" db="EMBL/GenBank/DDBJ databases">
        <authorList>
            <person name="Xu Y."/>
            <person name="Nagy A."/>
            <person name="Liu N.T."/>
            <person name="Nou X."/>
        </authorList>
    </citation>
    <scope>NUCLEOTIDE SEQUENCE [LARGE SCALE GENOMIC DNA]</scope>
    <source>
        <strain evidence="3 4">FC1138</strain>
    </source>
</reference>
<dbReference type="SUPFAM" id="SSF53955">
    <property type="entry name" value="Lysozyme-like"/>
    <property type="match status" value="1"/>
</dbReference>
<evidence type="ECO:0000313" key="3">
    <source>
        <dbReference type="EMBL" id="ANH75095.1"/>
    </source>
</evidence>
<dbReference type="InterPro" id="IPR008258">
    <property type="entry name" value="Transglycosylase_SLT_dom_1"/>
</dbReference>
<accession>A0AAC9FTP8</accession>
<dbReference type="CDD" id="cd13401">
    <property type="entry name" value="Slt70-like"/>
    <property type="match status" value="1"/>
</dbReference>
<feature type="domain" description="Transglycosylase SLT" evidence="2">
    <location>
        <begin position="1"/>
        <end position="69"/>
    </location>
</feature>
<evidence type="ECO:0000313" key="4">
    <source>
        <dbReference type="Proteomes" id="UP000077927"/>
    </source>
</evidence>
<dbReference type="PANTHER" id="PTHR37423">
    <property type="entry name" value="SOLUBLE LYTIC MUREIN TRANSGLYCOSYLASE-RELATED"/>
    <property type="match status" value="1"/>
</dbReference>
<comment type="similarity">
    <text evidence="1">Belongs to the transglycosylase Slt family.</text>
</comment>
<protein>
    <submittedName>
        <fullName evidence="3">Transglycosylase SLT domain protein</fullName>
    </submittedName>
</protein>
<dbReference type="Proteomes" id="UP000077927">
    <property type="component" value="Chromosome 1"/>
</dbReference>
<evidence type="ECO:0000259" key="2">
    <source>
        <dbReference type="Pfam" id="PF01464"/>
    </source>
</evidence>
<gene>
    <name evidence="3" type="ORF">ACS15_3803</name>
</gene>
<dbReference type="EMBL" id="CP012605">
    <property type="protein sequence ID" value="ANH75095.1"/>
    <property type="molecule type" value="Genomic_DNA"/>
</dbReference>